<comment type="caution">
    <text evidence="8">The sequence shown here is derived from an EMBL/GenBank/DDBJ whole genome shotgun (WGS) entry which is preliminary data.</text>
</comment>
<dbReference type="AlphaFoldDB" id="A0A9P8VIG1"/>
<protein>
    <recommendedName>
        <fullName evidence="10">Transcription factor domain-containing protein</fullName>
    </recommendedName>
</protein>
<evidence type="ECO:0000313" key="8">
    <source>
        <dbReference type="EMBL" id="KAH6691448.1"/>
    </source>
</evidence>
<evidence type="ECO:0008006" key="10">
    <source>
        <dbReference type="Google" id="ProtNLM"/>
    </source>
</evidence>
<evidence type="ECO:0000256" key="2">
    <source>
        <dbReference type="ARBA" id="ARBA00023015"/>
    </source>
</evidence>
<feature type="compositionally biased region" description="Polar residues" evidence="6">
    <location>
        <begin position="71"/>
        <end position="81"/>
    </location>
</feature>
<keyword evidence="7" id="KW-0812">Transmembrane</keyword>
<evidence type="ECO:0000256" key="3">
    <source>
        <dbReference type="ARBA" id="ARBA00023125"/>
    </source>
</evidence>
<evidence type="ECO:0000256" key="4">
    <source>
        <dbReference type="ARBA" id="ARBA00023163"/>
    </source>
</evidence>
<evidence type="ECO:0000313" key="9">
    <source>
        <dbReference type="Proteomes" id="UP000770015"/>
    </source>
</evidence>
<feature type="region of interest" description="Disordered" evidence="6">
    <location>
        <begin position="586"/>
        <end position="623"/>
    </location>
</feature>
<feature type="compositionally biased region" description="Basic and acidic residues" evidence="6">
    <location>
        <begin position="42"/>
        <end position="52"/>
    </location>
</feature>
<dbReference type="PANTHER" id="PTHR46910">
    <property type="entry name" value="TRANSCRIPTION FACTOR PDR1"/>
    <property type="match status" value="1"/>
</dbReference>
<keyword evidence="9" id="KW-1185">Reference proteome</keyword>
<feature type="compositionally biased region" description="Low complexity" evidence="6">
    <location>
        <begin position="82"/>
        <end position="99"/>
    </location>
</feature>
<dbReference type="GO" id="GO:0003700">
    <property type="term" value="F:DNA-binding transcription factor activity"/>
    <property type="evidence" value="ECO:0007669"/>
    <property type="project" value="InterPro"/>
</dbReference>
<feature type="region of interest" description="Disordered" evidence="6">
    <location>
        <begin position="31"/>
        <end position="117"/>
    </location>
</feature>
<evidence type="ECO:0000256" key="7">
    <source>
        <dbReference type="SAM" id="Phobius"/>
    </source>
</evidence>
<evidence type="ECO:0000256" key="6">
    <source>
        <dbReference type="SAM" id="MobiDB-lite"/>
    </source>
</evidence>
<keyword evidence="4" id="KW-0804">Transcription</keyword>
<dbReference type="InterPro" id="IPR050987">
    <property type="entry name" value="AtrR-like"/>
</dbReference>
<dbReference type="Proteomes" id="UP000770015">
    <property type="component" value="Unassembled WGS sequence"/>
</dbReference>
<feature type="compositionally biased region" description="Polar residues" evidence="6">
    <location>
        <begin position="589"/>
        <end position="602"/>
    </location>
</feature>
<keyword evidence="7" id="KW-1133">Transmembrane helix</keyword>
<keyword evidence="3" id="KW-0238">DNA-binding</keyword>
<evidence type="ECO:0000256" key="1">
    <source>
        <dbReference type="ARBA" id="ARBA00004123"/>
    </source>
</evidence>
<evidence type="ECO:0000256" key="5">
    <source>
        <dbReference type="ARBA" id="ARBA00023242"/>
    </source>
</evidence>
<dbReference type="GO" id="GO:0005634">
    <property type="term" value="C:nucleus"/>
    <property type="evidence" value="ECO:0007669"/>
    <property type="project" value="UniProtKB-SubCell"/>
</dbReference>
<comment type="subcellular location">
    <subcellularLocation>
        <location evidence="1">Nucleus</location>
    </subcellularLocation>
</comment>
<dbReference type="CDD" id="cd12148">
    <property type="entry name" value="fungal_TF_MHR"/>
    <property type="match status" value="1"/>
</dbReference>
<organism evidence="8 9">
    <name type="scientific">Plectosphaerella plurivora</name>
    <dbReference type="NCBI Taxonomy" id="936078"/>
    <lineage>
        <taxon>Eukaryota</taxon>
        <taxon>Fungi</taxon>
        <taxon>Dikarya</taxon>
        <taxon>Ascomycota</taxon>
        <taxon>Pezizomycotina</taxon>
        <taxon>Sordariomycetes</taxon>
        <taxon>Hypocreomycetidae</taxon>
        <taxon>Glomerellales</taxon>
        <taxon>Plectosphaerellaceae</taxon>
        <taxon>Plectosphaerella</taxon>
    </lineage>
</organism>
<dbReference type="PANTHER" id="PTHR46910:SF37">
    <property type="entry name" value="ZN(II)2CYS6 TRANSCRIPTION FACTOR (EUROFUNG)"/>
    <property type="match status" value="1"/>
</dbReference>
<sequence length="698" mass="77594">MALTFRLTRIAKTDPHLSRKIAAAVRHASQFANASPAGPSGFDRKMDVDYHFGGKPPATDTPLGQRERDLGQSSASQSRFLSPSPADSPSVPPRRASVPVRRHGAFTTSRRPDVTSGSAVHANMEAQCYFQSFLSREGMDVGRREVLQSALTLVNQPNQGSDPDAEAYEDSENEDFCPYPSAEMLHAIVHGPARQQSIGLSYVLDMVSKETIEKQGLALLDGNVRAPARHHYSVNIGYSAWVVTLASVQSTPKGPMRDHLVQRLQQYETVLLKSVHHIGVLDPPSLTLLQALLSGTLFMIHTGRLEKCYQLSCAASRVLVALGGRSYSSFLNTLKKEDIVGAKFCLTLCILYDKSLSLAMNRPSCLPDINLDASVITPLDPNRPFTAIAHIYLELALVQDGIIRGQTGMTEPRDMLDLVKTLQQKMWHIREKIRQGQARHPLSEDAYLYGEYIGTDFTYHSIMTSIIRLHPNLSDDPNVLEQMLGYARTALSLLTEIINHGASLTNMHTLTVSIVWMLLSYPLFPFFIIFCNVINVSDRSDYELLSQVTESLILFEQTEKAVTGLRRLFEKFLQLCKPLIDKQQQQQQLKVESPQTTDQNLNDVPRQANDVNGGDKNMGVPAANMFRKPPMSSVLDPSTLMVSMGQAMQPYPNEQMGPMMGQVYDTMSHINSLGEEDLLMHLGNTQPSLEWIDSAWPS</sequence>
<name>A0A9P8VIG1_9PEZI</name>
<keyword evidence="5" id="KW-0539">Nucleus</keyword>
<reference evidence="8" key="1">
    <citation type="journal article" date="2021" name="Nat. Commun.">
        <title>Genetic determinants of endophytism in the Arabidopsis root mycobiome.</title>
        <authorList>
            <person name="Mesny F."/>
            <person name="Miyauchi S."/>
            <person name="Thiergart T."/>
            <person name="Pickel B."/>
            <person name="Atanasova L."/>
            <person name="Karlsson M."/>
            <person name="Huettel B."/>
            <person name="Barry K.W."/>
            <person name="Haridas S."/>
            <person name="Chen C."/>
            <person name="Bauer D."/>
            <person name="Andreopoulos W."/>
            <person name="Pangilinan J."/>
            <person name="LaButti K."/>
            <person name="Riley R."/>
            <person name="Lipzen A."/>
            <person name="Clum A."/>
            <person name="Drula E."/>
            <person name="Henrissat B."/>
            <person name="Kohler A."/>
            <person name="Grigoriev I.V."/>
            <person name="Martin F.M."/>
            <person name="Hacquard S."/>
        </authorList>
    </citation>
    <scope>NUCLEOTIDE SEQUENCE</scope>
    <source>
        <strain evidence="8">MPI-SDFR-AT-0117</strain>
    </source>
</reference>
<dbReference type="OrthoDB" id="39175at2759"/>
<dbReference type="GO" id="GO:0003677">
    <property type="term" value="F:DNA binding"/>
    <property type="evidence" value="ECO:0007669"/>
    <property type="project" value="UniProtKB-KW"/>
</dbReference>
<proteinExistence type="predicted"/>
<keyword evidence="2" id="KW-0805">Transcription regulation</keyword>
<keyword evidence="7" id="KW-0472">Membrane</keyword>
<feature type="transmembrane region" description="Helical" evidence="7">
    <location>
        <begin position="514"/>
        <end position="534"/>
    </location>
</feature>
<accession>A0A9P8VIG1</accession>
<gene>
    <name evidence="8" type="ORF">F5X68DRAFT_252439</name>
</gene>
<dbReference type="EMBL" id="JAGSXJ010000005">
    <property type="protein sequence ID" value="KAH6691448.1"/>
    <property type="molecule type" value="Genomic_DNA"/>
</dbReference>